<dbReference type="PANTHER" id="PTHR16199">
    <property type="entry name" value="CONDENSIN-2 COMPLEX SUBUNIT G2"/>
    <property type="match status" value="1"/>
</dbReference>
<dbReference type="Ensembl" id="ENSONIT00000007549.2">
    <property type="protein sequence ID" value="ENSONIP00000007544.2"/>
    <property type="gene ID" value="ENSONIG00000005990.2"/>
</dbReference>
<evidence type="ECO:0000313" key="2">
    <source>
        <dbReference type="Proteomes" id="UP000005207"/>
    </source>
</evidence>
<reference evidence="2" key="1">
    <citation type="submission" date="2012-01" db="EMBL/GenBank/DDBJ databases">
        <title>The Genome Sequence of Oreochromis niloticus (Nile Tilapia).</title>
        <authorList>
            <consortium name="Broad Institute Genome Assembly Team"/>
            <consortium name="Broad Institute Sequencing Platform"/>
            <person name="Di Palma F."/>
            <person name="Johnson J."/>
            <person name="Lander E.S."/>
            <person name="Lindblad-Toh K."/>
        </authorList>
    </citation>
    <scope>NUCLEOTIDE SEQUENCE [LARGE SCALE GENOMIC DNA]</scope>
</reference>
<dbReference type="PANTHER" id="PTHR16199:SF4">
    <property type="entry name" value="CONDENSIN-2 COMPLEX SUBUNIT G2"/>
    <property type="match status" value="1"/>
</dbReference>
<name>I3JFA3_ORENI</name>
<sequence>MSKREAFLEATCKENVEDFLRFIQLHKDKAEPFDVEEVLQEMPREQREALWRRLASLLRDILLEFPPERWEGRGEEEDMQEEPTADSKHAVAVVDGVTLVSTVSLQVLQDDDPYSPLLEITRRLHDVLVSLPVSEAPLQNHIHALCEAWWKKGLQEKERFGRTAFFVSLQKSFILKKPVSGAEIQRVWRLHDVLLSLDYTSEENKQIIDLLLQCFHRPAHIRNDDGKRFLVFLFSWNINFIWVIHGTIKNQLEPMTTHIAEIYFRAWKKASGEFLEKIESLCIQDFMQNAIFLHRSSPVHSKVRQIVSYFHTRKDCRNVDKMLYNLYRPILWKALSAPNFEVRANSTLLFTEAFPFYDPSESNEKIDENIQKQLDTNLLDDPHPTVRSNATLGVCKILAKCWELLPPTIITDFAKKLVAELAADSSSPDVRCSVFKCLTIVLDNALSHPLLEKLLPTLKYSLHDNSEKVRIAFLDMLMKVKAVRAAKFWDVCNMDHLLARLAIDSHSVSKRIVDLLFKSFFPVNESEKEWCNRCITLIQMNPMAARKFYQFAYRHTAPTNIIKLMLAIRRVLNSCIQVDCDMTDINDSNKENSAASPALLGKDMAIVSSLLEVVVILWRSVSKALKQNEEAQKYTCAKFGSVMSKYFQAFEDERATVPLIQLASFMPPTAVPMFSCGVMSRLRRMDSGAAPTQYSQLLDCICSWGQAANILELITDWLTDSLPKKDKATSGRKVCIMETVEAKPDLALAYLEHLFSHTSTREKVLALGPKPLKQLHIVLGNWKCVFCHFCLHKHPKHASVETALSAFKHHGRLGAHLQHNVRLIALSVIRLSTLIVNISGNTGLYFLTVCRDVLLVGLGDETFRGQILHLCSLILLSEAGYLCIPAVLPILKEVANSYASEDSKEPEENQEDPTTVILGVVSNIFQKIIELLARRLRKDPEEGKQLCQSAVPGLTDFLQVAQLWDRAPLSGVFSTLFAVIVVEKRHLLQKIEHPEAVIIPESVDDMPPLSRILLSVILKSQPVTRSVLKVSFH</sequence>
<dbReference type="Gene3D" id="1.25.10.10">
    <property type="entry name" value="Leucine-rich Repeat Variant"/>
    <property type="match status" value="1"/>
</dbReference>
<dbReference type="Proteomes" id="UP000005207">
    <property type="component" value="Linkage group LG9"/>
</dbReference>
<proteinExistence type="predicted"/>
<reference evidence="1" key="3">
    <citation type="submission" date="2025-09" db="UniProtKB">
        <authorList>
            <consortium name="Ensembl"/>
        </authorList>
    </citation>
    <scope>IDENTIFICATION</scope>
</reference>
<protein>
    <submittedName>
        <fullName evidence="1">Non-SMC condensin II complex, subunit G2</fullName>
    </submittedName>
</protein>
<dbReference type="GO" id="GO:0000796">
    <property type="term" value="C:condensin complex"/>
    <property type="evidence" value="ECO:0007669"/>
    <property type="project" value="TreeGrafter"/>
</dbReference>
<dbReference type="GO" id="GO:0000070">
    <property type="term" value="P:mitotic sister chromatid segregation"/>
    <property type="evidence" value="ECO:0007669"/>
    <property type="project" value="TreeGrafter"/>
</dbReference>
<dbReference type="InterPro" id="IPR016024">
    <property type="entry name" value="ARM-type_fold"/>
</dbReference>
<keyword evidence="2" id="KW-1185">Reference proteome</keyword>
<dbReference type="Pfam" id="PF12422">
    <property type="entry name" value="Condensin2nSMC"/>
    <property type="match status" value="1"/>
</dbReference>
<dbReference type="GO" id="GO:0005634">
    <property type="term" value="C:nucleus"/>
    <property type="evidence" value="ECO:0007669"/>
    <property type="project" value="InterPro"/>
</dbReference>
<evidence type="ECO:0000313" key="1">
    <source>
        <dbReference type="Ensembl" id="ENSONIP00000007544.2"/>
    </source>
</evidence>
<organism evidence="1 2">
    <name type="scientific">Oreochromis niloticus</name>
    <name type="common">Nile tilapia</name>
    <name type="synonym">Tilapia nilotica</name>
    <dbReference type="NCBI Taxonomy" id="8128"/>
    <lineage>
        <taxon>Eukaryota</taxon>
        <taxon>Metazoa</taxon>
        <taxon>Chordata</taxon>
        <taxon>Craniata</taxon>
        <taxon>Vertebrata</taxon>
        <taxon>Euteleostomi</taxon>
        <taxon>Actinopterygii</taxon>
        <taxon>Neopterygii</taxon>
        <taxon>Teleostei</taxon>
        <taxon>Neoteleostei</taxon>
        <taxon>Acanthomorphata</taxon>
        <taxon>Ovalentaria</taxon>
        <taxon>Cichlomorphae</taxon>
        <taxon>Cichliformes</taxon>
        <taxon>Cichlidae</taxon>
        <taxon>African cichlids</taxon>
        <taxon>Pseudocrenilabrinae</taxon>
        <taxon>Oreochromini</taxon>
        <taxon>Oreochromis</taxon>
    </lineage>
</organism>
<accession>I3JFA3</accession>
<dbReference type="GeneTree" id="ENSGT00490000043432"/>
<dbReference type="InterPro" id="IPR024741">
    <property type="entry name" value="Condensin2_G2"/>
</dbReference>
<dbReference type="SUPFAM" id="SSF48371">
    <property type="entry name" value="ARM repeat"/>
    <property type="match status" value="1"/>
</dbReference>
<dbReference type="AlphaFoldDB" id="I3JFA3"/>
<reference evidence="1" key="2">
    <citation type="submission" date="2025-08" db="UniProtKB">
        <authorList>
            <consortium name="Ensembl"/>
        </authorList>
    </citation>
    <scope>IDENTIFICATION</scope>
</reference>
<gene>
    <name evidence="1" type="primary">NCAPG2</name>
    <name evidence="1" type="synonym">ncapg2</name>
</gene>
<dbReference type="InterPro" id="IPR011989">
    <property type="entry name" value="ARM-like"/>
</dbReference>